<comment type="caution">
    <text evidence="1">The sequence shown here is derived from an EMBL/GenBank/DDBJ whole genome shotgun (WGS) entry which is preliminary data.</text>
</comment>
<proteinExistence type="predicted"/>
<dbReference type="OrthoDB" id="1303352at2759"/>
<feature type="non-terminal residue" evidence="1">
    <location>
        <position position="1"/>
    </location>
</feature>
<evidence type="ECO:0000313" key="1">
    <source>
        <dbReference type="EMBL" id="GAV89207.1"/>
    </source>
</evidence>
<dbReference type="STRING" id="3775.A0A1Q3D9N7"/>
<dbReference type="Proteomes" id="UP000187406">
    <property type="component" value="Unassembled WGS sequence"/>
</dbReference>
<keyword evidence="2" id="KW-1185">Reference proteome</keyword>
<dbReference type="PANTHER" id="PTHR33116:SF84">
    <property type="entry name" value="RNA-DIRECTED DNA POLYMERASE"/>
    <property type="match status" value="1"/>
</dbReference>
<accession>A0A1Q3D9N7</accession>
<sequence length="143" mass="16542">DKLVDVGVLQTAHCVFHCGELESTDHLFFQCSFSANVWLDVLRLCNISRPILPWANEVLWMSAHAKGNQFHHRIRKLAFAATVYHIWLERNRRCFNNRFLPPQEIVLKVRMEVSGKLTTANNAQKDDRHHGLCINWGIPIPSD</sequence>
<dbReference type="InParanoid" id="A0A1Q3D9N7"/>
<evidence type="ECO:0000313" key="2">
    <source>
        <dbReference type="Proteomes" id="UP000187406"/>
    </source>
</evidence>
<organism evidence="1 2">
    <name type="scientific">Cephalotus follicularis</name>
    <name type="common">Albany pitcher plant</name>
    <dbReference type="NCBI Taxonomy" id="3775"/>
    <lineage>
        <taxon>Eukaryota</taxon>
        <taxon>Viridiplantae</taxon>
        <taxon>Streptophyta</taxon>
        <taxon>Embryophyta</taxon>
        <taxon>Tracheophyta</taxon>
        <taxon>Spermatophyta</taxon>
        <taxon>Magnoliopsida</taxon>
        <taxon>eudicotyledons</taxon>
        <taxon>Gunneridae</taxon>
        <taxon>Pentapetalae</taxon>
        <taxon>rosids</taxon>
        <taxon>fabids</taxon>
        <taxon>Oxalidales</taxon>
        <taxon>Cephalotaceae</taxon>
        <taxon>Cephalotus</taxon>
    </lineage>
</organism>
<protein>
    <submittedName>
        <fullName evidence="1">Zf-RVT domain-containing protein</fullName>
    </submittedName>
</protein>
<dbReference type="AlphaFoldDB" id="A0A1Q3D9N7"/>
<dbReference type="EMBL" id="BDDD01005316">
    <property type="protein sequence ID" value="GAV89207.1"/>
    <property type="molecule type" value="Genomic_DNA"/>
</dbReference>
<dbReference type="PANTHER" id="PTHR33116">
    <property type="entry name" value="REVERSE TRANSCRIPTASE ZINC-BINDING DOMAIN-CONTAINING PROTEIN-RELATED-RELATED"/>
    <property type="match status" value="1"/>
</dbReference>
<gene>
    <name evidence="1" type="ORF">CFOL_v3_32625</name>
</gene>
<reference evidence="2" key="1">
    <citation type="submission" date="2016-04" db="EMBL/GenBank/DDBJ databases">
        <title>Cephalotus genome sequencing.</title>
        <authorList>
            <person name="Fukushima K."/>
            <person name="Hasebe M."/>
            <person name="Fang X."/>
        </authorList>
    </citation>
    <scope>NUCLEOTIDE SEQUENCE [LARGE SCALE GENOMIC DNA]</scope>
    <source>
        <strain evidence="2">cv. St1</strain>
    </source>
</reference>
<name>A0A1Q3D9N7_CEPFO</name>